<dbReference type="Gene3D" id="3.40.630.30">
    <property type="match status" value="1"/>
</dbReference>
<sequence>MVVEIVDRLEDLRILSTPWNEIAEPFGNPLLRHEWFVACAEAFCPPQQLSIVIVRSKGKITAAAPLVSVRQKGIERLELLGCSFLFEPGGFIYEDLAALEELVEGIVALKRPLLLRRVPSSAEEIRLLRGRSERHAYTTVKETEGSLWLSCKGGWAEFESALSSSRRACFRRAKRRAEAEGKVQFEMVSPDAENVDRYLEELLVVETAGWKGQHGTALQLNEPLKRFFYLYAQAAARLGLLRLGFFRMDKKAIASILAVQCAGRLWVLKTGYDEKWARCSPGALLMHEMIRYAFKQGLEGYEFLGIDEPWLRVWTDQAHAYVSTRTYPYSPKGLFGLGVDLSCQAGGKVMRRFK</sequence>
<keyword evidence="3" id="KW-1185">Reference proteome</keyword>
<dbReference type="InterPro" id="IPR038740">
    <property type="entry name" value="BioF2-like_GNAT_dom"/>
</dbReference>
<dbReference type="AlphaFoldDB" id="A0A7X6ICA5"/>
<dbReference type="GO" id="GO:0016740">
    <property type="term" value="F:transferase activity"/>
    <property type="evidence" value="ECO:0007669"/>
    <property type="project" value="UniProtKB-KW"/>
</dbReference>
<evidence type="ECO:0000313" key="3">
    <source>
        <dbReference type="Proteomes" id="UP000534783"/>
    </source>
</evidence>
<proteinExistence type="predicted"/>
<keyword evidence="2" id="KW-0808">Transferase</keyword>
<dbReference type="SUPFAM" id="SSF55729">
    <property type="entry name" value="Acyl-CoA N-acyltransferases (Nat)"/>
    <property type="match status" value="1"/>
</dbReference>
<dbReference type="Pfam" id="PF13480">
    <property type="entry name" value="Acetyltransf_6"/>
    <property type="match status" value="1"/>
</dbReference>
<protein>
    <submittedName>
        <fullName evidence="2">GNAT family N-acetyltransferase</fullName>
    </submittedName>
</protein>
<accession>A0A7X6ICA5</accession>
<evidence type="ECO:0000259" key="1">
    <source>
        <dbReference type="Pfam" id="PF13480"/>
    </source>
</evidence>
<evidence type="ECO:0000313" key="2">
    <source>
        <dbReference type="EMBL" id="NKE72264.1"/>
    </source>
</evidence>
<comment type="caution">
    <text evidence="2">The sequence shown here is derived from an EMBL/GenBank/DDBJ whole genome shotgun (WGS) entry which is preliminary data.</text>
</comment>
<feature type="domain" description="BioF2-like acetyltransferase" evidence="1">
    <location>
        <begin position="164"/>
        <end position="310"/>
    </location>
</feature>
<name>A0A7X6ICA5_9BACT</name>
<dbReference type="Proteomes" id="UP000534783">
    <property type="component" value="Unassembled WGS sequence"/>
</dbReference>
<dbReference type="EMBL" id="VTOW01000003">
    <property type="protein sequence ID" value="NKE72264.1"/>
    <property type="molecule type" value="Genomic_DNA"/>
</dbReference>
<gene>
    <name evidence="2" type="ORF">MNODULE_16055</name>
</gene>
<organism evidence="2 3">
    <name type="scientific">Candidatus Manganitrophus noduliformans</name>
    <dbReference type="NCBI Taxonomy" id="2606439"/>
    <lineage>
        <taxon>Bacteria</taxon>
        <taxon>Pseudomonadati</taxon>
        <taxon>Nitrospirota</taxon>
        <taxon>Nitrospiria</taxon>
        <taxon>Candidatus Troglogloeales</taxon>
        <taxon>Candidatus Manganitrophaceae</taxon>
        <taxon>Candidatus Manganitrophus</taxon>
    </lineage>
</organism>
<dbReference type="InterPro" id="IPR016181">
    <property type="entry name" value="Acyl_CoA_acyltransferase"/>
</dbReference>
<reference evidence="2 3" key="1">
    <citation type="journal article" date="2020" name="Nature">
        <title>Bacterial chemolithoautotrophy via manganese oxidation.</title>
        <authorList>
            <person name="Yu H."/>
            <person name="Leadbetter J.R."/>
        </authorList>
    </citation>
    <scope>NUCLEOTIDE SEQUENCE [LARGE SCALE GENOMIC DNA]</scope>
    <source>
        <strain evidence="2 3">Mn-1</strain>
    </source>
</reference>